<dbReference type="AlphaFoldDB" id="A0A2G5D550"/>
<dbReference type="InterPro" id="IPR005011">
    <property type="entry name" value="SNU66/SART1"/>
</dbReference>
<dbReference type="EMBL" id="KZ305044">
    <property type="protein sequence ID" value="PIA38628.1"/>
    <property type="molecule type" value="Genomic_DNA"/>
</dbReference>
<gene>
    <name evidence="5" type="ORF">AQUCO_02700090v1</name>
</gene>
<dbReference type="OrthoDB" id="5583at2759"/>
<keyword evidence="6" id="KW-1185">Reference proteome</keyword>
<dbReference type="GO" id="GO:0045292">
    <property type="term" value="P:mRNA cis splicing, via spliceosome"/>
    <property type="evidence" value="ECO:0007669"/>
    <property type="project" value="TreeGrafter"/>
</dbReference>
<dbReference type="PANTHER" id="PTHR14152:SF5">
    <property type="entry name" value="U4_U6.U5 TRI-SNRNP-ASSOCIATED PROTEIN 1"/>
    <property type="match status" value="1"/>
</dbReference>
<comment type="similarity">
    <text evidence="2">Belongs to the SNU66/SART1 family.</text>
</comment>
<evidence type="ECO:0000313" key="5">
    <source>
        <dbReference type="EMBL" id="PIA38628.1"/>
    </source>
</evidence>
<feature type="region of interest" description="Disordered" evidence="4">
    <location>
        <begin position="582"/>
        <end position="601"/>
    </location>
</feature>
<evidence type="ECO:0000313" key="6">
    <source>
        <dbReference type="Proteomes" id="UP000230069"/>
    </source>
</evidence>
<evidence type="ECO:0000256" key="2">
    <source>
        <dbReference type="ARBA" id="ARBA00006076"/>
    </source>
</evidence>
<comment type="subcellular location">
    <subcellularLocation>
        <location evidence="1">Nucleus</location>
    </subcellularLocation>
</comment>
<organism evidence="5 6">
    <name type="scientific">Aquilegia coerulea</name>
    <name type="common">Rocky mountain columbine</name>
    <dbReference type="NCBI Taxonomy" id="218851"/>
    <lineage>
        <taxon>Eukaryota</taxon>
        <taxon>Viridiplantae</taxon>
        <taxon>Streptophyta</taxon>
        <taxon>Embryophyta</taxon>
        <taxon>Tracheophyta</taxon>
        <taxon>Spermatophyta</taxon>
        <taxon>Magnoliopsida</taxon>
        <taxon>Ranunculales</taxon>
        <taxon>Ranunculaceae</taxon>
        <taxon>Thalictroideae</taxon>
        <taxon>Aquilegia</taxon>
    </lineage>
</organism>
<feature type="compositionally biased region" description="Acidic residues" evidence="4">
    <location>
        <begin position="537"/>
        <end position="548"/>
    </location>
</feature>
<feature type="compositionally biased region" description="Basic and acidic residues" evidence="4">
    <location>
        <begin position="1"/>
        <end position="220"/>
    </location>
</feature>
<dbReference type="PANTHER" id="PTHR14152">
    <property type="entry name" value="SQUAMOUS CELL CARCINOMA ANTIGEN RECOGNISED BY CYTOTOXIC T LYMPHOCYTES"/>
    <property type="match status" value="1"/>
</dbReference>
<feature type="compositionally biased region" description="Basic and acidic residues" evidence="4">
    <location>
        <begin position="487"/>
        <end position="508"/>
    </location>
</feature>
<evidence type="ECO:0000256" key="1">
    <source>
        <dbReference type="ARBA" id="ARBA00004123"/>
    </source>
</evidence>
<dbReference type="Pfam" id="PF03343">
    <property type="entry name" value="SART-1"/>
    <property type="match status" value="2"/>
</dbReference>
<accession>A0A2G5D550</accession>
<sequence>MGKEHKKSRREEREHGSKERDRERARSSDASKEKELHKDLEKDRRVSSRDRREDIEDHEKDKHREKARDKDYDQRDRYREKERDREKDHKDRGKDKDRERGRELEKEHHERGRERKEKEKDKDREKERDRVKDREGDKHKDRDREKEREKDKDRNKADREKGRGRDRDRDREREMDVDDKERSKDKENDKLSVKNRDDGKESRDHGRESSAMEHKQKHEVASGGPQSSSTELQQRIQKMKEERLKEKSEGVSEILSWVSKSRKLEEKKNAEKEKARHKSKVFEEQDNNVLGESEDEEPVKHTASDLAGVKVLHGLDKVIEGGAVVLTLKDQNILADGDINEEVDMLENVEIGEQKQRDEAYKAAKKTTGTYVDKFNDETGDENKMLPQYDDPMETEGVTLDASGRFTGAAEKKLEELRKRIQGVSAKSVFEDLTSSAKLSSDYYTQEEMLQFKKPKKKKSLRKKDKLDLDALEAEAISAGLGVGDLGSRKDGKRQIAKEEQQRSEAQMRSDAYQSAYAKAEEASKALRQELPSTTQVEEDETVFGDEDDDFYKALEKSRRLALKKQGDGAISGLQAVASLARTAGNQSEETQTPSSGETQENKVVFTEMEEFVGGLQLNNDDTHKPESEDIYMDEDEVLKSSDQEIKDEPAGWTEVNDTSNDELPIHEETETVPDETLHEVAVGKGLSGALKLLKERGTLKETIEWGGRNMDKKKSKLVGIHENDGPKEIHIERLDEFGRVMTPKEAFRLISHKFHGKGPGKTKLEKRQKQYQEELKLKQMKNSDTPSQSVEKMRAAQAYTGKPYLVLTGNVKSGQNSDSRSGFDTVKDLPGGLTPMLGDRKVEHFLGIKRKAEPSNMGPPKKQKPN</sequence>
<feature type="region of interest" description="Disordered" evidence="4">
    <location>
        <begin position="482"/>
        <end position="548"/>
    </location>
</feature>
<feature type="region of interest" description="Disordered" evidence="4">
    <location>
        <begin position="373"/>
        <end position="402"/>
    </location>
</feature>
<dbReference type="FunCoup" id="A0A2G5D550">
    <property type="interactions" value="3520"/>
</dbReference>
<feature type="region of interest" description="Disordered" evidence="4">
    <location>
        <begin position="811"/>
        <end position="839"/>
    </location>
</feature>
<dbReference type="GO" id="GO:0000481">
    <property type="term" value="P:maturation of 5S rRNA"/>
    <property type="evidence" value="ECO:0007669"/>
    <property type="project" value="TreeGrafter"/>
</dbReference>
<evidence type="ECO:0008006" key="7">
    <source>
        <dbReference type="Google" id="ProtNLM"/>
    </source>
</evidence>
<feature type="compositionally biased region" description="Polar residues" evidence="4">
    <location>
        <begin position="224"/>
        <end position="236"/>
    </location>
</feature>
<proteinExistence type="inferred from homology"/>
<protein>
    <recommendedName>
        <fullName evidence="7">SART-1 family protein</fullName>
    </recommendedName>
</protein>
<feature type="compositionally biased region" description="Polar residues" evidence="4">
    <location>
        <begin position="811"/>
        <end position="823"/>
    </location>
</feature>
<feature type="compositionally biased region" description="Basic and acidic residues" evidence="4">
    <location>
        <begin position="519"/>
        <end position="528"/>
    </location>
</feature>
<dbReference type="Proteomes" id="UP000230069">
    <property type="component" value="Unassembled WGS sequence"/>
</dbReference>
<reference evidence="5 6" key="1">
    <citation type="submission" date="2017-09" db="EMBL/GenBank/DDBJ databases">
        <title>WGS assembly of Aquilegia coerulea Goldsmith.</title>
        <authorList>
            <person name="Hodges S."/>
            <person name="Kramer E."/>
            <person name="Nordborg M."/>
            <person name="Tomkins J."/>
            <person name="Borevitz J."/>
            <person name="Derieg N."/>
            <person name="Yan J."/>
            <person name="Mihaltcheva S."/>
            <person name="Hayes R.D."/>
            <person name="Rokhsar D."/>
        </authorList>
    </citation>
    <scope>NUCLEOTIDE SEQUENCE [LARGE SCALE GENOMIC DNA]</scope>
    <source>
        <strain evidence="6">cv. Goldsmith</strain>
    </source>
</reference>
<feature type="region of interest" description="Disordered" evidence="4">
    <location>
        <begin position="644"/>
        <end position="665"/>
    </location>
</feature>
<dbReference type="GO" id="GO:0046540">
    <property type="term" value="C:U4/U6 x U5 tri-snRNP complex"/>
    <property type="evidence" value="ECO:0007669"/>
    <property type="project" value="TreeGrafter"/>
</dbReference>
<feature type="region of interest" description="Disordered" evidence="4">
    <location>
        <begin position="1"/>
        <end position="301"/>
    </location>
</feature>
<evidence type="ECO:0000256" key="3">
    <source>
        <dbReference type="ARBA" id="ARBA00023242"/>
    </source>
</evidence>
<feature type="compositionally biased region" description="Basic and acidic residues" evidence="4">
    <location>
        <begin position="238"/>
        <end position="250"/>
    </location>
</feature>
<dbReference type="InParanoid" id="A0A2G5D550"/>
<feature type="compositionally biased region" description="Basic and acidic residues" evidence="4">
    <location>
        <begin position="374"/>
        <end position="384"/>
    </location>
</feature>
<name>A0A2G5D550_AQUCA</name>
<feature type="compositionally biased region" description="Polar residues" evidence="4">
    <location>
        <begin position="584"/>
        <end position="599"/>
    </location>
</feature>
<keyword evidence="3" id="KW-0539">Nucleus</keyword>
<evidence type="ECO:0000256" key="4">
    <source>
        <dbReference type="SAM" id="MobiDB-lite"/>
    </source>
</evidence>
<feature type="compositionally biased region" description="Basic and acidic residues" evidence="4">
    <location>
        <begin position="262"/>
        <end position="274"/>
    </location>
</feature>
<dbReference type="STRING" id="218851.A0A2G5D550"/>